<keyword evidence="2" id="KW-1185">Reference proteome</keyword>
<reference evidence="1 2" key="1">
    <citation type="submission" date="2016-10" db="EMBL/GenBank/DDBJ databases">
        <authorList>
            <person name="Cai Z."/>
        </authorList>
    </citation>
    <scope>NUCLEOTIDE SEQUENCE [LARGE SCALE GENOMIC DNA]</scope>
</reference>
<name>A0A383W0Y7_TETOB</name>
<dbReference type="EMBL" id="FNXT01001044">
    <property type="protein sequence ID" value="SZX71337.1"/>
    <property type="molecule type" value="Genomic_DNA"/>
</dbReference>
<dbReference type="AlphaFoldDB" id="A0A383W0Y7"/>
<accession>A0A383W0Y7</accession>
<organism evidence="1 2">
    <name type="scientific">Tetradesmus obliquus</name>
    <name type="common">Green alga</name>
    <name type="synonym">Acutodesmus obliquus</name>
    <dbReference type="NCBI Taxonomy" id="3088"/>
    <lineage>
        <taxon>Eukaryota</taxon>
        <taxon>Viridiplantae</taxon>
        <taxon>Chlorophyta</taxon>
        <taxon>core chlorophytes</taxon>
        <taxon>Chlorophyceae</taxon>
        <taxon>CS clade</taxon>
        <taxon>Sphaeropleales</taxon>
        <taxon>Scenedesmaceae</taxon>
        <taxon>Tetradesmus</taxon>
    </lineage>
</organism>
<gene>
    <name evidence="1" type="ORF">BQ4739_LOCUS11469</name>
</gene>
<dbReference type="Proteomes" id="UP000256970">
    <property type="component" value="Unassembled WGS sequence"/>
</dbReference>
<evidence type="ECO:0000313" key="2">
    <source>
        <dbReference type="Proteomes" id="UP000256970"/>
    </source>
</evidence>
<sequence length="230" mass="24199">MSCAFGVIVSDSCACRPVRQARPQRVASVAPICLHSTEQLQKKATVNIKHGAPAVPPAASPASSSDHRSQRFLAIPAVAHHARCQTPLQAPIVQPSHTSISIPLGSIDLYGNYSVQGPAIIRKINNALVALVQPGGVVSVLCNTEGPMMMSSASLSHDDDEAALCHLMGQHLELDGMFEWSHGAEGVQQQGIQHDGKTIVSLGSLSDDACITLLPGGSVSHPVNVHPRPR</sequence>
<evidence type="ECO:0000313" key="1">
    <source>
        <dbReference type="EMBL" id="SZX71337.1"/>
    </source>
</evidence>
<protein>
    <submittedName>
        <fullName evidence="1">Uncharacterized protein</fullName>
    </submittedName>
</protein>
<proteinExistence type="predicted"/>